<evidence type="ECO:0000313" key="1">
    <source>
        <dbReference type="EMBL" id="MFC4098552.1"/>
    </source>
</evidence>
<dbReference type="PROSITE" id="PS51257">
    <property type="entry name" value="PROKAR_LIPOPROTEIN"/>
    <property type="match status" value="1"/>
</dbReference>
<accession>A0ABV8JUH4</accession>
<comment type="caution">
    <text evidence="1">The sequence shown here is derived from an EMBL/GenBank/DDBJ whole genome shotgun (WGS) entry which is preliminary data.</text>
</comment>
<sequence>MRIRIILLPLVLALVLVGLTGCGPGATSDGASGDWSMAFVIWEGDTYKRVGANGETVGEVGEKLGEVTTFSDDEAKQVKRGEVFSNFLPEGTGLYAIDGVDEKEAIAAKIGTEGQYLKLVSSGSYPY</sequence>
<dbReference type="RefSeq" id="WP_377717192.1">
    <property type="nucleotide sequence ID" value="NZ_JBHSAM010000007.1"/>
</dbReference>
<organism evidence="1 2">
    <name type="scientific">Paenibacillus xanthanilyticus</name>
    <dbReference type="NCBI Taxonomy" id="1783531"/>
    <lineage>
        <taxon>Bacteria</taxon>
        <taxon>Bacillati</taxon>
        <taxon>Bacillota</taxon>
        <taxon>Bacilli</taxon>
        <taxon>Bacillales</taxon>
        <taxon>Paenibacillaceae</taxon>
        <taxon>Paenibacillus</taxon>
    </lineage>
</organism>
<name>A0ABV8JUH4_9BACL</name>
<dbReference type="EMBL" id="JBHSAM010000007">
    <property type="protein sequence ID" value="MFC4098552.1"/>
    <property type="molecule type" value="Genomic_DNA"/>
</dbReference>
<gene>
    <name evidence="1" type="ORF">ACFOZ8_02660</name>
</gene>
<proteinExistence type="predicted"/>
<keyword evidence="2" id="KW-1185">Reference proteome</keyword>
<evidence type="ECO:0000313" key="2">
    <source>
        <dbReference type="Proteomes" id="UP001595715"/>
    </source>
</evidence>
<reference evidence="2" key="1">
    <citation type="journal article" date="2019" name="Int. J. Syst. Evol. Microbiol.">
        <title>The Global Catalogue of Microorganisms (GCM) 10K type strain sequencing project: providing services to taxonomists for standard genome sequencing and annotation.</title>
        <authorList>
            <consortium name="The Broad Institute Genomics Platform"/>
            <consortium name="The Broad Institute Genome Sequencing Center for Infectious Disease"/>
            <person name="Wu L."/>
            <person name="Ma J."/>
        </authorList>
    </citation>
    <scope>NUCLEOTIDE SEQUENCE [LARGE SCALE GENOMIC DNA]</scope>
    <source>
        <strain evidence="2">IBRC-M 10987</strain>
    </source>
</reference>
<protein>
    <recommendedName>
        <fullName evidence="3">DUF3221 domain-containing protein</fullName>
    </recommendedName>
</protein>
<evidence type="ECO:0008006" key="3">
    <source>
        <dbReference type="Google" id="ProtNLM"/>
    </source>
</evidence>
<dbReference type="Proteomes" id="UP001595715">
    <property type="component" value="Unassembled WGS sequence"/>
</dbReference>